<dbReference type="InterPro" id="IPR011989">
    <property type="entry name" value="ARM-like"/>
</dbReference>
<reference evidence="4 5" key="1">
    <citation type="submission" date="2023-09" db="EMBL/GenBank/DDBJ databases">
        <title>Multi-omics analysis of a traditional fermented food reveals byproduct-associated fungal strains for waste-to-food upcycling.</title>
        <authorList>
            <consortium name="Lawrence Berkeley National Laboratory"/>
            <person name="Rekdal V.M."/>
            <person name="Villalobos-Escobedo J.M."/>
            <person name="Rodriguez-Valeron N."/>
            <person name="Garcia M.O."/>
            <person name="Vasquez D.P."/>
            <person name="Damayanti I."/>
            <person name="Sorensen P.M."/>
            <person name="Baidoo E.E."/>
            <person name="De Carvalho A.C."/>
            <person name="Riley R."/>
            <person name="Lipzen A."/>
            <person name="He G."/>
            <person name="Yan M."/>
            <person name="Haridas S."/>
            <person name="Daum C."/>
            <person name="Yoshinaga Y."/>
            <person name="Ng V."/>
            <person name="Grigoriev I.V."/>
            <person name="Munk R."/>
            <person name="Nuraida L."/>
            <person name="Wijaya C.H."/>
            <person name="Morales P.-C."/>
            <person name="Keasling J.D."/>
        </authorList>
    </citation>
    <scope>NUCLEOTIDE SEQUENCE [LARGE SCALE GENOMIC DNA]</scope>
    <source>
        <strain evidence="4 5">FGSC 2613</strain>
    </source>
</reference>
<proteinExistence type="predicted"/>
<feature type="domain" description="TTI1 N-terminal TPR" evidence="2">
    <location>
        <begin position="15"/>
        <end position="360"/>
    </location>
</feature>
<dbReference type="InterPro" id="IPR049362">
    <property type="entry name" value="TTI1_rpt"/>
</dbReference>
<dbReference type="Proteomes" id="UP001451303">
    <property type="component" value="Unassembled WGS sequence"/>
</dbReference>
<dbReference type="InterPro" id="IPR057566">
    <property type="entry name" value="TPR_TTI1_N"/>
</dbReference>
<dbReference type="InterPro" id="IPR052587">
    <property type="entry name" value="TELO2-interacting_protein_1"/>
</dbReference>
<dbReference type="Gene3D" id="1.25.10.10">
    <property type="entry name" value="Leucine-rich Repeat Variant"/>
    <property type="match status" value="2"/>
</dbReference>
<dbReference type="PIRSF" id="PIRSF005250">
    <property type="entry name" value="UCP005250"/>
    <property type="match status" value="1"/>
</dbReference>
<evidence type="ECO:0000259" key="2">
    <source>
        <dbReference type="Pfam" id="PF24173"/>
    </source>
</evidence>
<dbReference type="Pfam" id="PF21547">
    <property type="entry name" value="TTI1"/>
    <property type="match status" value="1"/>
</dbReference>
<organism evidence="4 5">
    <name type="scientific">Neurospora intermedia</name>
    <dbReference type="NCBI Taxonomy" id="5142"/>
    <lineage>
        <taxon>Eukaryota</taxon>
        <taxon>Fungi</taxon>
        <taxon>Dikarya</taxon>
        <taxon>Ascomycota</taxon>
        <taxon>Pezizomycotina</taxon>
        <taxon>Sordariomycetes</taxon>
        <taxon>Sordariomycetidae</taxon>
        <taxon>Sordariales</taxon>
        <taxon>Sordariaceae</taxon>
        <taxon>Neurospora</taxon>
    </lineage>
</organism>
<sequence>MATTTATPGPRNEFFKQLRTVCVPLSRLALQSPDKAAAAKEIFTHVESLSEIWAAQVSSDPTVLDEKLAEYTFFPVSHLLRFHDQFPVRVVEAIIKLLRFLIQYGWKHKISEDLAVQLLFFFSFTISGTPGQAKKRHVPEETAVEGFKALGALIAAIGPTSLLASKAPGEENETVTALGPAITVMLDGITDGVAPAVQLEALECLQAVYTTTRNQHVLARFLPGTVSSLTRVLAPPLQLKTPRRVLVRCLQVLSLVLVNVLSDIKIRGILKQIEMEDKAKIDNAQPSGGAEKPQTELTPAWLRATTAQIKIALAAALKVRTHEAPDVQSAVSKFCISLLDECHLSLANCQSILVESAMMVENEENERSMLETSLQDLAAIHPELGDCIQATLYNWVISLPRLIQSNNERIKQLAVRNILRGSKMASAMGIDSSTLNDSLGDSLRDSIVALVKGSKPSKVVGDVDENSLSTATDLTVSRPDIQLYPPVLLDSEGIKSTRAEITKLIANIGSPAQQTKLAAAMLGGLRDSEGVEQIASYWLAFELLKTTYNSTSDMEDLVDMSSLDENRYQEQVFQELYDFSASILTSHSDSQENDWRIEAIALEVTAFAASRMKEDFRPELIDVLYPVTTFLGSPTPQLRSHAITTLNVIAASCGYKNVSELVVDNADYMVNSISLRLNTFDISPASTKVLVILIRLTGPRLIPFLDDVVAAIFAALDNYHGYPVFVESLFSVLSEIATQGVKSDMLLLEGSNPQAVSHLKRGPQPLHIDYIVDTLNKRAERTKRAREEEAEPPQSHPKKPWGPGKTEEASQAKSLLDQLENPDPEEEGEKDGGLPDDPSSALATREDEEKKKQPSNTPTYALLTRVLTLSQHYLTSPTPTLRKSLLDLVATVSPALASDENAFLPLVHTVWPVVVARIKDPEPFVAIAACKALGSMCEAAGDFMASRFKQEWGDGMAKWLRGVKREAVKGREMPKRTGTGTGAGRAFITGGKKVDDMEFVLPIHGPNGGHQLSSKQLVSTTSSTAGGALGRFSQAHQLWDAALGLVTAILKYVRVDDEMFDEILEVVVDVLHEPERRELKEALETINADAIWLALYERGRVKGIKSMPRAVKGFGFEFVRVPGVVA</sequence>
<protein>
    <submittedName>
        <fullName evidence="4">Armadillo-type protein</fullName>
    </submittedName>
</protein>
<feature type="domain" description="TTI1 C-terminal TPR" evidence="3">
    <location>
        <begin position="772"/>
        <end position="951"/>
    </location>
</feature>
<dbReference type="EMBL" id="JAVLET010000002">
    <property type="protein sequence ID" value="KAL0473217.1"/>
    <property type="molecule type" value="Genomic_DNA"/>
</dbReference>
<dbReference type="Pfam" id="PF24181">
    <property type="entry name" value="TPR_TTI1_C"/>
    <property type="match status" value="1"/>
</dbReference>
<dbReference type="InterPro" id="IPR016024">
    <property type="entry name" value="ARM-type_fold"/>
</dbReference>
<accession>A0ABR3DLI2</accession>
<dbReference type="InterPro" id="IPR016441">
    <property type="entry name" value="Tti1"/>
</dbReference>
<keyword evidence="5" id="KW-1185">Reference proteome</keyword>
<dbReference type="SUPFAM" id="SSF48371">
    <property type="entry name" value="ARM repeat"/>
    <property type="match status" value="1"/>
</dbReference>
<evidence type="ECO:0000259" key="3">
    <source>
        <dbReference type="Pfam" id="PF24181"/>
    </source>
</evidence>
<dbReference type="PANTHER" id="PTHR18460:SF3">
    <property type="entry name" value="TELO2-INTERACTING PROTEIN 1 HOMOLOG"/>
    <property type="match status" value="1"/>
</dbReference>
<comment type="caution">
    <text evidence="4">The sequence shown here is derived from an EMBL/GenBank/DDBJ whole genome shotgun (WGS) entry which is preliminary data.</text>
</comment>
<gene>
    <name evidence="4" type="ORF">QR685DRAFT_436647</name>
</gene>
<evidence type="ECO:0000256" key="1">
    <source>
        <dbReference type="SAM" id="MobiDB-lite"/>
    </source>
</evidence>
<feature type="region of interest" description="Disordered" evidence="1">
    <location>
        <begin position="780"/>
        <end position="858"/>
    </location>
</feature>
<name>A0ABR3DLI2_NEUIN</name>
<dbReference type="PANTHER" id="PTHR18460">
    <property type="entry name" value="TEL2 INTERACTING PROTEIN 1 TTI1 FAMILY MEMBER"/>
    <property type="match status" value="1"/>
</dbReference>
<dbReference type="InterPro" id="IPR057567">
    <property type="entry name" value="TPR_TTI1_C"/>
</dbReference>
<evidence type="ECO:0000313" key="4">
    <source>
        <dbReference type="EMBL" id="KAL0473217.1"/>
    </source>
</evidence>
<dbReference type="Pfam" id="PF24173">
    <property type="entry name" value="TPR_TTI1_N"/>
    <property type="match status" value="1"/>
</dbReference>
<feature type="compositionally biased region" description="Acidic residues" evidence="1">
    <location>
        <begin position="820"/>
        <end position="829"/>
    </location>
</feature>
<evidence type="ECO:0000313" key="5">
    <source>
        <dbReference type="Proteomes" id="UP001451303"/>
    </source>
</evidence>